<sequence>MVRKSPTLAVRAVISRRSYKVLLLQRTNSRTHGPGLWEVPGGMIQSGEPIVVALKREIKEETGLIIYPRSAEPLTFVSPASSEDRLVELIFRCKRVRGEKVKLSPEHQAFRWVKVEAALDLKLTPTARELMEFLLE</sequence>
<dbReference type="InterPro" id="IPR000086">
    <property type="entry name" value="NUDIX_hydrolase_dom"/>
</dbReference>
<name>A0A1F4VT30_UNCKA</name>
<dbReference type="PROSITE" id="PS00893">
    <property type="entry name" value="NUDIX_BOX"/>
    <property type="match status" value="1"/>
</dbReference>
<evidence type="ECO:0000256" key="4">
    <source>
        <dbReference type="RuleBase" id="RU003476"/>
    </source>
</evidence>
<keyword evidence="2 4" id="KW-0378">Hydrolase</keyword>
<dbReference type="PANTHER" id="PTHR43046:SF12">
    <property type="entry name" value="GDP-MANNOSE MANNOSYL HYDROLASE"/>
    <property type="match status" value="1"/>
</dbReference>
<evidence type="ECO:0000256" key="3">
    <source>
        <dbReference type="ARBA" id="ARBA00022842"/>
    </source>
</evidence>
<dbReference type="AlphaFoldDB" id="A0A1F4VT30"/>
<comment type="caution">
    <text evidence="6">The sequence shown here is derived from an EMBL/GenBank/DDBJ whole genome shotgun (WGS) entry which is preliminary data.</text>
</comment>
<evidence type="ECO:0000313" key="6">
    <source>
        <dbReference type="EMBL" id="OGC60190.1"/>
    </source>
</evidence>
<dbReference type="PRINTS" id="PR00502">
    <property type="entry name" value="NUDIXFAMILY"/>
</dbReference>
<evidence type="ECO:0000259" key="5">
    <source>
        <dbReference type="PROSITE" id="PS51462"/>
    </source>
</evidence>
<proteinExistence type="inferred from homology"/>
<keyword evidence="3" id="KW-0460">Magnesium</keyword>
<evidence type="ECO:0000256" key="1">
    <source>
        <dbReference type="ARBA" id="ARBA00001946"/>
    </source>
</evidence>
<dbReference type="Gene3D" id="3.90.79.10">
    <property type="entry name" value="Nucleoside Triphosphate Pyrophosphohydrolase"/>
    <property type="match status" value="1"/>
</dbReference>
<gene>
    <name evidence="6" type="ORF">A2890_00680</name>
</gene>
<dbReference type="PANTHER" id="PTHR43046">
    <property type="entry name" value="GDP-MANNOSE MANNOSYL HYDROLASE"/>
    <property type="match status" value="1"/>
</dbReference>
<dbReference type="InterPro" id="IPR020084">
    <property type="entry name" value="NUDIX_hydrolase_CS"/>
</dbReference>
<comment type="similarity">
    <text evidence="4">Belongs to the Nudix hydrolase family.</text>
</comment>
<evidence type="ECO:0000256" key="2">
    <source>
        <dbReference type="ARBA" id="ARBA00022801"/>
    </source>
</evidence>
<organism evidence="6 7">
    <name type="scientific">candidate division WWE3 bacterium RIFCSPLOWO2_01_FULL_53_14</name>
    <dbReference type="NCBI Taxonomy" id="1802628"/>
    <lineage>
        <taxon>Bacteria</taxon>
        <taxon>Katanobacteria</taxon>
    </lineage>
</organism>
<reference evidence="6 7" key="1">
    <citation type="journal article" date="2016" name="Nat. Commun.">
        <title>Thousands of microbial genomes shed light on interconnected biogeochemical processes in an aquifer system.</title>
        <authorList>
            <person name="Anantharaman K."/>
            <person name="Brown C.T."/>
            <person name="Hug L.A."/>
            <person name="Sharon I."/>
            <person name="Castelle C.J."/>
            <person name="Probst A.J."/>
            <person name="Thomas B.C."/>
            <person name="Singh A."/>
            <person name="Wilkins M.J."/>
            <person name="Karaoz U."/>
            <person name="Brodie E.L."/>
            <person name="Williams K.H."/>
            <person name="Hubbard S.S."/>
            <person name="Banfield J.F."/>
        </authorList>
    </citation>
    <scope>NUCLEOTIDE SEQUENCE [LARGE SCALE GENOMIC DNA]</scope>
</reference>
<accession>A0A1F4VT30</accession>
<dbReference type="Proteomes" id="UP000176967">
    <property type="component" value="Unassembled WGS sequence"/>
</dbReference>
<protein>
    <recommendedName>
        <fullName evidence="5">Nudix hydrolase domain-containing protein</fullName>
    </recommendedName>
</protein>
<feature type="domain" description="Nudix hydrolase" evidence="5">
    <location>
        <begin position="5"/>
        <end position="136"/>
    </location>
</feature>
<dbReference type="EMBL" id="MEVL01000023">
    <property type="protein sequence ID" value="OGC60190.1"/>
    <property type="molecule type" value="Genomic_DNA"/>
</dbReference>
<comment type="cofactor">
    <cofactor evidence="1">
        <name>Mg(2+)</name>
        <dbReference type="ChEBI" id="CHEBI:18420"/>
    </cofactor>
</comment>
<dbReference type="GO" id="GO:0016787">
    <property type="term" value="F:hydrolase activity"/>
    <property type="evidence" value="ECO:0007669"/>
    <property type="project" value="UniProtKB-KW"/>
</dbReference>
<dbReference type="PROSITE" id="PS51462">
    <property type="entry name" value="NUDIX"/>
    <property type="match status" value="1"/>
</dbReference>
<dbReference type="STRING" id="1802628.A2890_00680"/>
<evidence type="ECO:0000313" key="7">
    <source>
        <dbReference type="Proteomes" id="UP000176967"/>
    </source>
</evidence>
<dbReference type="InterPro" id="IPR020476">
    <property type="entry name" value="Nudix_hydrolase"/>
</dbReference>
<dbReference type="InterPro" id="IPR015797">
    <property type="entry name" value="NUDIX_hydrolase-like_dom_sf"/>
</dbReference>
<dbReference type="Pfam" id="PF00293">
    <property type="entry name" value="NUDIX"/>
    <property type="match status" value="1"/>
</dbReference>
<dbReference type="SUPFAM" id="SSF55811">
    <property type="entry name" value="Nudix"/>
    <property type="match status" value="1"/>
</dbReference>